<evidence type="ECO:0000256" key="13">
    <source>
        <dbReference type="ARBA" id="ARBA00080389"/>
    </source>
</evidence>
<evidence type="ECO:0000256" key="5">
    <source>
        <dbReference type="ARBA" id="ARBA00022692"/>
    </source>
</evidence>
<dbReference type="GO" id="GO:0008270">
    <property type="term" value="F:zinc ion binding"/>
    <property type="evidence" value="ECO:0007669"/>
    <property type="project" value="UniProtKB-UniRule"/>
</dbReference>
<evidence type="ECO:0000256" key="10">
    <source>
        <dbReference type="ARBA" id="ARBA00023049"/>
    </source>
</evidence>
<dbReference type="EC" id="3.4.24.-" evidence="14"/>
<dbReference type="MEROPS" id="M48.002"/>
<evidence type="ECO:0000256" key="2">
    <source>
        <dbReference type="ARBA" id="ARBA00009779"/>
    </source>
</evidence>
<dbReference type="PANTHER" id="PTHR43221:SF1">
    <property type="entry name" value="PROTEASE HTPX"/>
    <property type="match status" value="1"/>
</dbReference>
<accession>W0Q8X4</accession>
<dbReference type="Pfam" id="PF01435">
    <property type="entry name" value="Peptidase_M48"/>
    <property type="match status" value="1"/>
</dbReference>
<evidence type="ECO:0000256" key="7">
    <source>
        <dbReference type="ARBA" id="ARBA00022801"/>
    </source>
</evidence>
<dbReference type="STRING" id="1433287.X808_4830"/>
<evidence type="ECO:0000313" key="16">
    <source>
        <dbReference type="EMBL" id="AHG75006.1"/>
    </source>
</evidence>
<sequence length="315" mass="34554">MLEIADKIIILGKQLLHYLFLEIYNIMAKRVILFLLTNLAITFVLGIVLNIIFNATGIQGQSVGGILILSLVFGFSGSLISLFLSKSMALRSVGAEVIKEPRNQAEQWLFNTVQRQSQQANIPMPDIAIYHSADVNAFATGATKNNSLVAVSTGLLNSMTEDEAEAVVAHEIAHIANGDMVTMTLLQGVLNTFVIFLARIISTMAASSRDSNGNSSTNTLVFWVVDIALQMVFGVLATMIAMWFSRHREFRADAGSAQLVGKEKMIAALQRLQRIHEPQELHGSLAAFMINGARSKELFMSHPPLEKRIEALRGL</sequence>
<evidence type="ECO:0000313" key="17">
    <source>
        <dbReference type="Proteomes" id="UP000066995"/>
    </source>
</evidence>
<evidence type="ECO:0000256" key="11">
    <source>
        <dbReference type="ARBA" id="ARBA00023136"/>
    </source>
</evidence>
<evidence type="ECO:0000256" key="14">
    <source>
        <dbReference type="HAMAP-Rule" id="MF_00188"/>
    </source>
</evidence>
<feature type="domain" description="Peptidase M48" evidence="15">
    <location>
        <begin position="104"/>
        <end position="314"/>
    </location>
</feature>
<keyword evidence="14" id="KW-0346">Stress response</keyword>
<feature type="transmembrane region" description="Helical" evidence="14">
    <location>
        <begin position="189"/>
        <end position="208"/>
    </location>
</feature>
<dbReference type="InterPro" id="IPR022919">
    <property type="entry name" value="Pept_M48_protease_HtpX"/>
</dbReference>
<keyword evidence="8 14" id="KW-0862">Zinc</keyword>
<dbReference type="NCBIfam" id="NF003965">
    <property type="entry name" value="PRK05457.1"/>
    <property type="match status" value="1"/>
</dbReference>
<feature type="transmembrane region" description="Helical" evidence="14">
    <location>
        <begin position="65"/>
        <end position="84"/>
    </location>
</feature>
<dbReference type="GO" id="GO:0005886">
    <property type="term" value="C:plasma membrane"/>
    <property type="evidence" value="ECO:0007669"/>
    <property type="project" value="UniProtKB-SubCell"/>
</dbReference>
<dbReference type="Gene3D" id="3.30.2010.10">
    <property type="entry name" value="Metalloproteases ('zincins'), catalytic domain"/>
    <property type="match status" value="1"/>
</dbReference>
<organism evidence="16 17">
    <name type="scientific">Mannheimia varigena USDA-ARS-USMARC-1296</name>
    <dbReference type="NCBI Taxonomy" id="1433287"/>
    <lineage>
        <taxon>Bacteria</taxon>
        <taxon>Pseudomonadati</taxon>
        <taxon>Pseudomonadota</taxon>
        <taxon>Gammaproteobacteria</taxon>
        <taxon>Pasteurellales</taxon>
        <taxon>Pasteurellaceae</taxon>
        <taxon>Mannheimia</taxon>
    </lineage>
</organism>
<proteinExistence type="inferred from homology"/>
<dbReference type="HOGENOM" id="CLU_042266_1_0_6"/>
<keyword evidence="6 14" id="KW-0479">Metal-binding</keyword>
<gene>
    <name evidence="14" type="primary">htpX</name>
    <name evidence="16" type="ORF">X808_4830</name>
</gene>
<dbReference type="GO" id="GO:0006508">
    <property type="term" value="P:proteolysis"/>
    <property type="evidence" value="ECO:0007669"/>
    <property type="project" value="UniProtKB-KW"/>
</dbReference>
<keyword evidence="5 14" id="KW-0812">Transmembrane</keyword>
<feature type="binding site" evidence="14">
    <location>
        <position position="170"/>
    </location>
    <ligand>
        <name>Zn(2+)</name>
        <dbReference type="ChEBI" id="CHEBI:29105"/>
        <note>catalytic</note>
    </ligand>
</feature>
<keyword evidence="17" id="KW-1185">Reference proteome</keyword>
<dbReference type="PANTHER" id="PTHR43221">
    <property type="entry name" value="PROTEASE HTPX"/>
    <property type="match status" value="1"/>
</dbReference>
<comment type="similarity">
    <text evidence="2 14">Belongs to the peptidase M48B family.</text>
</comment>
<keyword evidence="4 14" id="KW-0645">Protease</keyword>
<dbReference type="PATRIC" id="fig|1433287.3.peg.481"/>
<dbReference type="GO" id="GO:0004222">
    <property type="term" value="F:metalloendopeptidase activity"/>
    <property type="evidence" value="ECO:0007669"/>
    <property type="project" value="UniProtKB-UniRule"/>
</dbReference>
<evidence type="ECO:0000256" key="8">
    <source>
        <dbReference type="ARBA" id="ARBA00022833"/>
    </source>
</evidence>
<keyword evidence="7 14" id="KW-0378">Hydrolase</keyword>
<evidence type="ECO:0000256" key="12">
    <source>
        <dbReference type="ARBA" id="ARBA00071790"/>
    </source>
</evidence>
<reference evidence="16 17" key="1">
    <citation type="submission" date="2013-12" db="EMBL/GenBank/DDBJ databases">
        <title>Annotation of the Mannheimia varigena USDA-ARS-USMARC-1296 complete genome.</title>
        <authorList>
            <person name="Harhay G.P."/>
            <person name="Clawson M.L."/>
            <person name="Murray R.W."/>
            <person name="Lubbers B.V."/>
            <person name="Heaton M.P."/>
            <person name="Chitko-Mckown C.G."/>
            <person name="Harhay D.M."/>
            <person name="Smith T.P.L."/>
        </authorList>
    </citation>
    <scope>NUCLEOTIDE SEQUENCE [LARGE SCALE GENOMIC DNA]</scope>
    <source>
        <strain evidence="16 17">USDA-ARS-USMARC-1296</strain>
    </source>
</reference>
<feature type="binding site" evidence="14">
    <location>
        <position position="249"/>
    </location>
    <ligand>
        <name>Zn(2+)</name>
        <dbReference type="ChEBI" id="CHEBI:29105"/>
        <note>catalytic</note>
    </ligand>
</feature>
<evidence type="ECO:0000256" key="9">
    <source>
        <dbReference type="ARBA" id="ARBA00022989"/>
    </source>
</evidence>
<feature type="transmembrane region" description="Helical" evidence="14">
    <location>
        <begin position="31"/>
        <end position="53"/>
    </location>
</feature>
<evidence type="ECO:0000256" key="6">
    <source>
        <dbReference type="ARBA" id="ARBA00022723"/>
    </source>
</evidence>
<dbReference type="InterPro" id="IPR001915">
    <property type="entry name" value="Peptidase_M48"/>
</dbReference>
<comment type="cofactor">
    <cofactor evidence="14">
        <name>Zn(2+)</name>
        <dbReference type="ChEBI" id="CHEBI:29105"/>
    </cofactor>
    <text evidence="14">Binds 1 zinc ion per subunit.</text>
</comment>
<comment type="subcellular location">
    <subcellularLocation>
        <location evidence="1">Cell inner membrane</location>
        <topology evidence="1">Multi-pass membrane protein</topology>
    </subcellularLocation>
    <subcellularLocation>
        <location evidence="14">Cell membrane</location>
        <topology evidence="14">Multi-pass membrane protein</topology>
    </subcellularLocation>
</comment>
<dbReference type="Proteomes" id="UP000066995">
    <property type="component" value="Chromosome"/>
</dbReference>
<dbReference type="AlphaFoldDB" id="W0Q8X4"/>
<dbReference type="HAMAP" id="MF_00188">
    <property type="entry name" value="Pept_M48_protease_HtpX"/>
    <property type="match status" value="1"/>
</dbReference>
<evidence type="ECO:0000256" key="3">
    <source>
        <dbReference type="ARBA" id="ARBA00022475"/>
    </source>
</evidence>
<dbReference type="InterPro" id="IPR050083">
    <property type="entry name" value="HtpX_protease"/>
</dbReference>
<dbReference type="eggNOG" id="COG0501">
    <property type="taxonomic scope" value="Bacteria"/>
</dbReference>
<keyword evidence="3 14" id="KW-1003">Cell membrane</keyword>
<feature type="binding site" evidence="14">
    <location>
        <position position="174"/>
    </location>
    <ligand>
        <name>Zn(2+)</name>
        <dbReference type="ChEBI" id="CHEBI:29105"/>
        <note>catalytic</note>
    </ligand>
</feature>
<keyword evidence="11 14" id="KW-0472">Membrane</keyword>
<evidence type="ECO:0000256" key="4">
    <source>
        <dbReference type="ARBA" id="ARBA00022670"/>
    </source>
</evidence>
<feature type="transmembrane region" description="Helical" evidence="14">
    <location>
        <begin position="220"/>
        <end position="244"/>
    </location>
</feature>
<keyword evidence="9 14" id="KW-1133">Transmembrane helix</keyword>
<dbReference type="EMBL" id="CP006943">
    <property type="protein sequence ID" value="AHG75006.1"/>
    <property type="molecule type" value="Genomic_DNA"/>
</dbReference>
<protein>
    <recommendedName>
        <fullName evidence="12 14">Protease HtpX</fullName>
        <ecNumber evidence="14">3.4.24.-</ecNumber>
    </recommendedName>
    <alternativeName>
        <fullName evidence="13 14">Heat shock protein HtpX</fullName>
    </alternativeName>
</protein>
<keyword evidence="10 14" id="KW-0482">Metalloprotease</keyword>
<dbReference type="FunFam" id="3.30.2010.10:FF:000001">
    <property type="entry name" value="Protease HtpX"/>
    <property type="match status" value="1"/>
</dbReference>
<evidence type="ECO:0000256" key="1">
    <source>
        <dbReference type="ARBA" id="ARBA00004429"/>
    </source>
</evidence>
<evidence type="ECO:0000259" key="15">
    <source>
        <dbReference type="Pfam" id="PF01435"/>
    </source>
</evidence>
<name>W0Q8X4_9PAST</name>
<dbReference type="CDD" id="cd07335">
    <property type="entry name" value="M48B_HtpX_like"/>
    <property type="match status" value="1"/>
</dbReference>
<feature type="active site" evidence="14">
    <location>
        <position position="171"/>
    </location>
</feature>
<dbReference type="KEGG" id="mvi:X808_4830"/>